<dbReference type="AlphaFoldDB" id="T0PNF8"/>
<dbReference type="RefSeq" id="XP_008619665.1">
    <property type="nucleotide sequence ID" value="XM_008621443.1"/>
</dbReference>
<accession>T0PNF8</accession>
<dbReference type="EMBL" id="JH767218">
    <property type="protein sequence ID" value="EQC26944.1"/>
    <property type="molecule type" value="Genomic_DNA"/>
</dbReference>
<sequence>MALQRKWVASIYEAKHAGDLELPPTRDDVVAAWTAIAEDPLPVNLYTGIGVDVACQALHALVGDAIRTTSLRAIAFWRKPYRASTLGFSSALSLAYNAVANTQRLGLSVRDLLSGILASLLRVCEYRGDRLSTEIHAITNLLIQSNDVSLRSRFLRDALPCSQMTIHDVATCVGAHHATYGWTVLFPALQSLLERWLQTHSVSDMGHFVVGLV</sequence>
<dbReference type="GeneID" id="19956002"/>
<protein>
    <submittedName>
        <fullName evidence="1">Uncharacterized protein</fullName>
    </submittedName>
</protein>
<evidence type="ECO:0000313" key="2">
    <source>
        <dbReference type="Proteomes" id="UP000030762"/>
    </source>
</evidence>
<reference evidence="1 2" key="1">
    <citation type="submission" date="2012-04" db="EMBL/GenBank/DDBJ databases">
        <title>The Genome Sequence of Saprolegnia declina VS20.</title>
        <authorList>
            <consortium name="The Broad Institute Genome Sequencing Platform"/>
            <person name="Russ C."/>
            <person name="Nusbaum C."/>
            <person name="Tyler B."/>
            <person name="van West P."/>
            <person name="Dieguez-Uribeondo J."/>
            <person name="de Bruijn I."/>
            <person name="Tripathy S."/>
            <person name="Jiang R."/>
            <person name="Young S.K."/>
            <person name="Zeng Q."/>
            <person name="Gargeya S."/>
            <person name="Fitzgerald M."/>
            <person name="Haas B."/>
            <person name="Abouelleil A."/>
            <person name="Alvarado L."/>
            <person name="Arachchi H.M."/>
            <person name="Berlin A."/>
            <person name="Chapman S.B."/>
            <person name="Goldberg J."/>
            <person name="Griggs A."/>
            <person name="Gujja S."/>
            <person name="Hansen M."/>
            <person name="Howarth C."/>
            <person name="Imamovic A."/>
            <person name="Larimer J."/>
            <person name="McCowen C."/>
            <person name="Montmayeur A."/>
            <person name="Murphy C."/>
            <person name="Neiman D."/>
            <person name="Pearson M."/>
            <person name="Priest M."/>
            <person name="Roberts A."/>
            <person name="Saif S."/>
            <person name="Shea T."/>
            <person name="Sisk P."/>
            <person name="Sykes S."/>
            <person name="Wortman J."/>
            <person name="Nusbaum C."/>
            <person name="Birren B."/>
        </authorList>
    </citation>
    <scope>NUCLEOTIDE SEQUENCE [LARGE SCALE GENOMIC DNA]</scope>
    <source>
        <strain evidence="1 2">VS20</strain>
    </source>
</reference>
<proteinExistence type="predicted"/>
<keyword evidence="2" id="KW-1185">Reference proteome</keyword>
<dbReference type="Proteomes" id="UP000030762">
    <property type="component" value="Unassembled WGS sequence"/>
</dbReference>
<dbReference type="VEuPathDB" id="FungiDB:SDRG_15275"/>
<name>T0PNF8_SAPDV</name>
<gene>
    <name evidence="1" type="ORF">SDRG_15275</name>
</gene>
<dbReference type="InParanoid" id="T0PNF8"/>
<evidence type="ECO:0000313" key="1">
    <source>
        <dbReference type="EMBL" id="EQC26944.1"/>
    </source>
</evidence>
<organism evidence="1 2">
    <name type="scientific">Saprolegnia diclina (strain VS20)</name>
    <dbReference type="NCBI Taxonomy" id="1156394"/>
    <lineage>
        <taxon>Eukaryota</taxon>
        <taxon>Sar</taxon>
        <taxon>Stramenopiles</taxon>
        <taxon>Oomycota</taxon>
        <taxon>Saprolegniomycetes</taxon>
        <taxon>Saprolegniales</taxon>
        <taxon>Saprolegniaceae</taxon>
        <taxon>Saprolegnia</taxon>
    </lineage>
</organism>